<dbReference type="Pfam" id="PF19221">
    <property type="entry name" value="MELT"/>
    <property type="match status" value="11"/>
</dbReference>
<evidence type="ECO:0000259" key="14">
    <source>
        <dbReference type="PROSITE" id="PS50163"/>
    </source>
</evidence>
<dbReference type="SUPFAM" id="SSF52540">
    <property type="entry name" value="P-loop containing nucleoside triphosphate hydrolases"/>
    <property type="match status" value="1"/>
</dbReference>
<dbReference type="GO" id="GO:0003697">
    <property type="term" value="F:single-stranded DNA binding"/>
    <property type="evidence" value="ECO:0007669"/>
    <property type="project" value="InterPro"/>
</dbReference>
<dbReference type="GO" id="GO:0008608">
    <property type="term" value="P:attachment of spindle microtubules to kinetochore"/>
    <property type="evidence" value="ECO:0007669"/>
    <property type="project" value="InterPro"/>
</dbReference>
<dbReference type="GO" id="GO:0003690">
    <property type="term" value="F:double-stranded DNA binding"/>
    <property type="evidence" value="ECO:0007669"/>
    <property type="project" value="InterPro"/>
</dbReference>
<dbReference type="InterPro" id="IPR020587">
    <property type="entry name" value="RecA_monomer-monomer_interface"/>
</dbReference>
<evidence type="ECO:0000256" key="6">
    <source>
        <dbReference type="ARBA" id="ARBA00023242"/>
    </source>
</evidence>
<dbReference type="Gene3D" id="3.40.50.300">
    <property type="entry name" value="P-loop containing nucleotide triphosphate hydrolases"/>
    <property type="match status" value="1"/>
</dbReference>
<dbReference type="NCBIfam" id="TIGR02239">
    <property type="entry name" value="recomb_RAD51"/>
    <property type="match status" value="1"/>
</dbReference>
<accession>A0A836D3W1</accession>
<evidence type="ECO:0000259" key="13">
    <source>
        <dbReference type="PROSITE" id="PS50162"/>
    </source>
</evidence>
<comment type="function">
    <text evidence="8">Plays an important role in homologous strand exchange, a key step in DNA repair through homologous recombination (HR). Binds to single-stranded DNA in an ATP-dependent manner to form nucleoprotein filaments which are essential for the homology search and strand exchange. Catalyzes the recognition of homology and strand exchange between homologous DNA partners to form a joint molecule between a processed DNA break and the repair template. Recruited to resolve stalled replication forks during replication stress. Also involved in interstrand cross-link repair.</text>
</comment>
<feature type="coiled-coil region" evidence="11">
    <location>
        <begin position="2031"/>
        <end position="2126"/>
    </location>
</feature>
<dbReference type="GO" id="GO:1990426">
    <property type="term" value="P:mitotic recombination-dependent replication fork processing"/>
    <property type="evidence" value="ECO:0007669"/>
    <property type="project" value="InterPro"/>
</dbReference>
<dbReference type="InterPro" id="IPR040850">
    <property type="entry name" value="Knl1_RWD_C"/>
</dbReference>
<dbReference type="NCBIfam" id="NF003301">
    <property type="entry name" value="PRK04301.1"/>
    <property type="match status" value="1"/>
</dbReference>
<comment type="subunit">
    <text evidence="9">Forms linear homooligomers, giving rise to a RAD51 nucleoprotein filament, which is essential for strand-pairing reactions during DNA recombination.</text>
</comment>
<evidence type="ECO:0000256" key="1">
    <source>
        <dbReference type="ARBA" id="ARBA00004123"/>
    </source>
</evidence>
<evidence type="ECO:0000256" key="5">
    <source>
        <dbReference type="ARBA" id="ARBA00022840"/>
    </source>
</evidence>
<feature type="region of interest" description="Disordered" evidence="12">
    <location>
        <begin position="1"/>
        <end position="58"/>
    </location>
</feature>
<reference evidence="15 16" key="1">
    <citation type="submission" date="2020-12" db="EMBL/GenBank/DDBJ databases">
        <title>De novo assembly of Tibetan sheep genome.</title>
        <authorList>
            <person name="Li X."/>
        </authorList>
    </citation>
    <scope>NUCLEOTIDE SEQUENCE [LARGE SCALE GENOMIC DNA]</scope>
    <source>
        <tissue evidence="15">Heart</tissue>
    </source>
</reference>
<proteinExistence type="inferred from homology"/>
<dbReference type="SMART" id="SM00382">
    <property type="entry name" value="AAA"/>
    <property type="match status" value="1"/>
</dbReference>
<comment type="subcellular location">
    <subcellularLocation>
        <location evidence="1">Nucleus</location>
    </subcellularLocation>
</comment>
<dbReference type="CDD" id="cd22817">
    <property type="entry name" value="DRWD-N_Knl1"/>
    <property type="match status" value="1"/>
</dbReference>
<dbReference type="InterPro" id="IPR027417">
    <property type="entry name" value="P-loop_NTPase"/>
</dbReference>
<dbReference type="GO" id="GO:0005634">
    <property type="term" value="C:nucleus"/>
    <property type="evidence" value="ECO:0007669"/>
    <property type="project" value="UniProtKB-SubCell"/>
</dbReference>
<evidence type="ECO:0000256" key="4">
    <source>
        <dbReference type="ARBA" id="ARBA00022741"/>
    </source>
</evidence>
<dbReference type="Pfam" id="PF18210">
    <property type="entry name" value="Knl1_RWD_C"/>
    <property type="match status" value="1"/>
</dbReference>
<evidence type="ECO:0000256" key="8">
    <source>
        <dbReference type="ARBA" id="ARBA00056736"/>
    </source>
</evidence>
<dbReference type="GO" id="GO:0034501">
    <property type="term" value="P:protein localization to kinetochore"/>
    <property type="evidence" value="ECO:0007669"/>
    <property type="project" value="InterPro"/>
</dbReference>
<evidence type="ECO:0000256" key="10">
    <source>
        <dbReference type="RuleBase" id="RU003422"/>
    </source>
</evidence>
<dbReference type="InterPro" id="IPR043651">
    <property type="entry name" value="KNL1_MELT_rpt"/>
</dbReference>
<dbReference type="GO" id="GO:0000150">
    <property type="term" value="F:DNA strand exchange activity"/>
    <property type="evidence" value="ECO:0007669"/>
    <property type="project" value="InterPro"/>
</dbReference>
<dbReference type="GO" id="GO:0051301">
    <property type="term" value="P:cell division"/>
    <property type="evidence" value="ECO:0007669"/>
    <property type="project" value="InterPro"/>
</dbReference>
<keyword evidence="5 10" id="KW-0067">ATP-binding</keyword>
<dbReference type="InterPro" id="IPR011941">
    <property type="entry name" value="DNA_recomb/repair_Rad51"/>
</dbReference>
<dbReference type="InterPro" id="IPR020588">
    <property type="entry name" value="RecA_ATP-bd"/>
</dbReference>
<dbReference type="CDD" id="cd19513">
    <property type="entry name" value="Rad51"/>
    <property type="match status" value="1"/>
</dbReference>
<evidence type="ECO:0000256" key="9">
    <source>
        <dbReference type="ARBA" id="ARBA00062901"/>
    </source>
</evidence>
<comment type="caution">
    <text evidence="15">The sequence shown here is derived from an EMBL/GenBank/DDBJ whole genome shotgun (WGS) entry which is preliminary data.</text>
</comment>
<dbReference type="InterPro" id="IPR037388">
    <property type="entry name" value="Blinkin"/>
</dbReference>
<dbReference type="FunFam" id="1.10.150.20:FF:000008">
    <property type="entry name" value="DNA repair protein RAD51 homolog"/>
    <property type="match status" value="1"/>
</dbReference>
<comment type="similarity">
    <text evidence="2">Belongs to the RecA family. RAD51 subfamily.</text>
</comment>
<evidence type="ECO:0000313" key="16">
    <source>
        <dbReference type="Proteomes" id="UP000664991"/>
    </source>
</evidence>
<dbReference type="InterPro" id="IPR003593">
    <property type="entry name" value="AAA+_ATPase"/>
</dbReference>
<feature type="domain" description="RecA family profile 1" evidence="13">
    <location>
        <begin position="2424"/>
        <end position="2595"/>
    </location>
</feature>
<dbReference type="PROSITE" id="PS50162">
    <property type="entry name" value="RECA_2"/>
    <property type="match status" value="1"/>
</dbReference>
<feature type="compositionally biased region" description="Polar residues" evidence="12">
    <location>
        <begin position="43"/>
        <end position="52"/>
    </location>
</feature>
<dbReference type="PANTHER" id="PTHR16520">
    <property type="entry name" value="KINETOCHORE SCAFFOLD 1"/>
    <property type="match status" value="1"/>
</dbReference>
<dbReference type="EMBL" id="JAEMGP010000007">
    <property type="protein sequence ID" value="KAG5206530.1"/>
    <property type="molecule type" value="Genomic_DNA"/>
</dbReference>
<dbReference type="SUPFAM" id="SSF47794">
    <property type="entry name" value="Rad51 N-terminal domain-like"/>
    <property type="match status" value="1"/>
</dbReference>
<comment type="function">
    <text evidence="7">Plays an important role in homologous strand exchange, a key step in DNA repair through homologous recombination (HR). Binds to single-stranded DNA in an ATP-dependent manner to form nucleoprotein filaments which are essential for the homology search and strand exchange. Catalyzes the recognition of homology and strand exchange between homologous DNA partners to form a joint molecule between a processed DNA break and the repair template. Recruited to resolve stalled replication forks during replication stress. Part of a PALB2-scaffolded HR complex containing BRCA2 and RAD51C and which is thought to play a role in DNA repair by HR. Plays a role in regulating mitochondrial DNA copy number under conditions of oxidative stress in the presence of RAD51C and XRCC3. Also involved in interstrand cross-link repair.</text>
</comment>
<dbReference type="CDD" id="cd21853">
    <property type="entry name" value="KNL1_NTD"/>
    <property type="match status" value="1"/>
</dbReference>
<dbReference type="InterPro" id="IPR010995">
    <property type="entry name" value="DNA_repair_Rad51/TF_NusA_a-hlx"/>
</dbReference>
<dbReference type="PROSITE" id="PS50163">
    <property type="entry name" value="RECA_3"/>
    <property type="match status" value="1"/>
</dbReference>
<evidence type="ECO:0000313" key="15">
    <source>
        <dbReference type="EMBL" id="KAG5206530.1"/>
    </source>
</evidence>
<dbReference type="GO" id="GO:0005694">
    <property type="term" value="C:chromosome"/>
    <property type="evidence" value="ECO:0007669"/>
    <property type="project" value="UniProtKB-ARBA"/>
</dbReference>
<sequence>MDGMSSEANDENGNVEKPVGRRHSSILKPPRSPLQDLRGGNGNETTQESNALRNKKNSRRVSFADTIKVFQTESHMKIVKKSEISETEARENVLFIQNKNPEDNCCEITGMNTLLCAPIQTQMPQKEISVTEYSHERKHANDQTVIFSDENQMDLTASHTVMITKGLLDCTKSEKSTKIDTTSFLANLKLHTEDSGMKKELHFSVDQNTSSEKKINFNDFIKRLKIGKSNAFPFTGPDKENSEMPVHSKEVNKTTSVHQMHVSLGVGENTSNMTRLFREQDDGMNFTQCHTTNIQAFVPTSNEASLREFKGDDITVYGNDFMDLTISHTVQKLPSADNLSEIENQTQDVMMDVSTCYETKALEQKTVFKDKPNDAFQDLSLNPEGNIHMIRSHITGTEIQTVTQATNQNIRPLAMIPESKYSGPAIQDDKTFFYSSCNDAMELTKCHSSMREEKNLVKHDNNYSKMYPNPDGNSLREKTVYSGEDSMDITRSHTVKIDNQIFKQVQTNVQKATAPVSEKEMMIQNHIIVSENWDINVNCHSVPLVSQERLQQSPENPLFISLTDKRTEIFTDEDMDLTKSHTVNLGSQFPLASYNLTSENTSKSHSHSKGLSDEWEKMTKDHIDLSQQQNIISKNIPANTWDKEKSQVLKISPFLDKDSPQSPDVNQDVATKHNIVYSREDLDKQVPLGNNRNTISCEKALLPTTKPLFSSRGWPAVRNHSVVNSQTVKSVLGQNSKLPEPLRKSLGNPIPDCSDKTVICSEKEENMDLTKSHTVITGFGPSEVLELSKTNFENTNSQLSTVNRQKAVKVEKCNESPVEKMGVFISNGIMDVLEDKKVQKSGILNEKQDVKICGRKSLGRLKVDKTVVFSEGNENDMDITKSCTVEINHRPLIDEHDSHLVPLAGHSNTVLYACGQDDMEVTRSHTTAIECKTVSPDKTTTRPVDKTVMFVDNHDELEMTKSHTVFIDCQTKDRTVLPDRPNFELSKRKSLEKLKVTPTSTEESVFFPQNVKRDHSVAKVSQLTLPGKWSNHGPLEKAEAFIADDNMEMSKSTIWKNDRNVQKPIFLKEPLSGKNQRRKSLRLKNDTTNAFSKNDKNDMHVIQCCAVEINNKSVLEDREDSRLVPLEGTSNTVVYTCGQDDMEITRSHTTALEYKPVSSDKITTRTTDKTVMFVDNHNDLEVTKSHTVLIDCQATEKILQECPAFGIAKGKTMGVSFPQDGNSIQEVTEKQALAVENKIVLHSEQKHNVIPFVPTNTLSGGQGETDVKFHSTSVDEEVMKVVGQACTLEKPKIESCQLNSTDRRNVDFTGSLATALCGSGDNYSCLPNVTSFFGNLEKNVVSLCDKDEDLKASHCPVQNDLPCANNSASDDYLKSEGLPLSAPCLLKKEKVVQTNTQGQLHCAPKVLKDQDLIKEPPNLISNETLVYGEDSGEMTKLSSKPVCFKLPRDQVEPSVDKAEHSLKKTFVDDVCVASQHHLLTQLPPLPQQGQNSVNKDEGILSKAGNNLNIVGGNSSEPTCENDSTMLYNGKQFTAAYKNEPKKNIQTAKCNTAIDFHSNSSLTKQVIHTLIRPREASDPVIASSVATCSVKPNLHNLNGKTEEILDFQPVHLPPSPEQLLELVNKVRCDMSIVQATEACNVNIVTSNVKDDSDEENNIPHKGAETTSVPLMTTVKDKMRRCSLGIFLPRLPNKRNCSVTGIDALKQVPPDTTDLNHLETQPVSNKDSGIGIVTAKLNLSPSQYINEENLPIYPGEINSSDSISLDTEEKALTETYPKETSPSENKMEETCNSQKRTWIQEDDDDIQNEKKIRKNEIGFSDTGKDQEIANLHAEGDMDKNANSVLIKSLSRTPSSCSSSLDSIKADGTSLDLSTHLGSQIESQFLRDTVCEESLKEKLRDGRITIKEFFILLQVHILIQKPRQSNLPAKFTVNTSPILEDLMLSQYVYRPKIQIYKEDCEALCQKIEELKLSALNQDKLLTDINRNLWEKMKHCSDEELKAFGIYLNKIKSRFTKMTKVFTHQGKVALYSKLVQSAQSEREKLHKRINEMDNILKKIDNCLTEVEIETKNLEDEQKDSPVEELNSEVRAAEKELEQLKTEEEKLQRNFLELEIQKEQILAQLDFVQKQTRRTEELLDQLSLSEWDVIEWSDDQAVFTFLYDTIELIITFGEPVVGLPFLGKASRKIVDLNFQSLLDEDKAPPSSILVHSLIFQYIEQQESWKKTCTTQHQVPKMLQEISLVVSHCKLLGEEIEFLKRWGPNYNLISIDVNNTELKLLFSSSAAFAKFEITLSLSAHYPSVPLPFSIQNHLGNIGISLKICLSKLTLEIITYLKTQIRLKYVRTLIIETEYPPPVTSKQCGINANDVKKLEEAGFHTVEAVAYAPKKELINIKGISEAKADKILTEAAKLVPMGFTTATEFHQRRSEIIQITTGSKELDKLLQGGIETGSITEMFGEFRTGKTQICHTLAVTCQLPIDRGGGEGKAMYIDTEGTFRPERLLAVAERYGLSGSDVLDNVAYARGFNTDHQTQLLYQASAMMVESRYALLIVDSATALYRTDYSGRGELSARQMHLARFLRMLLRLADEFGVAVVITNQVVAQVDGAAMFAADPKKPIGGNIIAHASTTRLYLRKGRGETRICKIYDSPCLPEAEAMFAINADGVGDAKD</sequence>
<evidence type="ECO:0000256" key="3">
    <source>
        <dbReference type="ARBA" id="ARBA00020046"/>
    </source>
</evidence>
<organism evidence="15 16">
    <name type="scientific">Ovis aries</name>
    <name type="common">Sheep</name>
    <dbReference type="NCBI Taxonomy" id="9940"/>
    <lineage>
        <taxon>Eukaryota</taxon>
        <taxon>Metazoa</taxon>
        <taxon>Chordata</taxon>
        <taxon>Craniata</taxon>
        <taxon>Vertebrata</taxon>
        <taxon>Euteleostomi</taxon>
        <taxon>Mammalia</taxon>
        <taxon>Eutheria</taxon>
        <taxon>Laurasiatheria</taxon>
        <taxon>Artiodactyla</taxon>
        <taxon>Ruminantia</taxon>
        <taxon>Pecora</taxon>
        <taxon>Bovidae</taxon>
        <taxon>Caprinae</taxon>
        <taxon>Ovis</taxon>
    </lineage>
</organism>
<feature type="compositionally biased region" description="Polar residues" evidence="12">
    <location>
        <begin position="1776"/>
        <end position="1791"/>
    </location>
</feature>
<keyword evidence="6" id="KW-0539">Nucleus</keyword>
<protein>
    <recommendedName>
        <fullName evidence="3">DNA repair protein RAD51 homolog 1</fullName>
    </recommendedName>
</protein>
<dbReference type="Pfam" id="PF14520">
    <property type="entry name" value="HHH_5"/>
    <property type="match status" value="1"/>
</dbReference>
<dbReference type="GO" id="GO:0000724">
    <property type="term" value="P:double-strand break repair via homologous recombination"/>
    <property type="evidence" value="ECO:0007669"/>
    <property type="project" value="InterPro"/>
</dbReference>
<feature type="domain" description="RecA family profile 2" evidence="14">
    <location>
        <begin position="2602"/>
        <end position="2665"/>
    </location>
</feature>
<dbReference type="InterPro" id="IPR013632">
    <property type="entry name" value="Rad51_C"/>
</dbReference>
<keyword evidence="11" id="KW-0175">Coiled coil</keyword>
<dbReference type="Proteomes" id="UP000664991">
    <property type="component" value="Unassembled WGS sequence"/>
</dbReference>
<dbReference type="GO" id="GO:0140664">
    <property type="term" value="F:ATP-dependent DNA damage sensor activity"/>
    <property type="evidence" value="ECO:0007669"/>
    <property type="project" value="InterPro"/>
</dbReference>
<dbReference type="FunFam" id="3.40.50.300:FF:000092">
    <property type="entry name" value="DNA repair protein Rad51 homolog"/>
    <property type="match status" value="1"/>
</dbReference>
<gene>
    <name evidence="15" type="ORF">JEQ12_018103</name>
</gene>
<name>A0A836D3W1_SHEEP</name>
<dbReference type="PANTHER" id="PTHR16520:SF3">
    <property type="entry name" value="KINETOCHORE SCAFFOLD 1"/>
    <property type="match status" value="1"/>
</dbReference>
<dbReference type="Gene3D" id="1.10.150.20">
    <property type="entry name" value="5' to 3' exonuclease, C-terminal subdomain"/>
    <property type="match status" value="1"/>
</dbReference>
<evidence type="ECO:0000256" key="7">
    <source>
        <dbReference type="ARBA" id="ARBA00045644"/>
    </source>
</evidence>
<feature type="region of interest" description="Disordered" evidence="12">
    <location>
        <begin position="1772"/>
        <end position="1791"/>
    </location>
</feature>
<evidence type="ECO:0000256" key="11">
    <source>
        <dbReference type="SAM" id="Coils"/>
    </source>
</evidence>
<dbReference type="Pfam" id="PF08423">
    <property type="entry name" value="Rad51"/>
    <property type="match status" value="1"/>
</dbReference>
<evidence type="ECO:0000256" key="2">
    <source>
        <dbReference type="ARBA" id="ARBA00007095"/>
    </source>
</evidence>
<keyword evidence="4 10" id="KW-0547">Nucleotide-binding</keyword>
<dbReference type="GO" id="GO:0005524">
    <property type="term" value="F:ATP binding"/>
    <property type="evidence" value="ECO:0007669"/>
    <property type="project" value="UniProtKB-KW"/>
</dbReference>
<evidence type="ECO:0000256" key="12">
    <source>
        <dbReference type="SAM" id="MobiDB-lite"/>
    </source>
</evidence>